<comment type="caution">
    <text evidence="1">The sequence shown here is derived from an EMBL/GenBank/DDBJ whole genome shotgun (WGS) entry which is preliminary data.</text>
</comment>
<keyword evidence="2" id="KW-1185">Reference proteome</keyword>
<organism evidence="1 2">
    <name type="scientific">Dissostichus mawsoni</name>
    <name type="common">Antarctic cod</name>
    <dbReference type="NCBI Taxonomy" id="36200"/>
    <lineage>
        <taxon>Eukaryota</taxon>
        <taxon>Metazoa</taxon>
        <taxon>Chordata</taxon>
        <taxon>Craniata</taxon>
        <taxon>Vertebrata</taxon>
        <taxon>Euteleostomi</taxon>
        <taxon>Actinopterygii</taxon>
        <taxon>Neopterygii</taxon>
        <taxon>Teleostei</taxon>
        <taxon>Neoteleostei</taxon>
        <taxon>Acanthomorphata</taxon>
        <taxon>Eupercaria</taxon>
        <taxon>Perciformes</taxon>
        <taxon>Notothenioidei</taxon>
        <taxon>Nototheniidae</taxon>
        <taxon>Dissostichus</taxon>
    </lineage>
</organism>
<evidence type="ECO:0000313" key="1">
    <source>
        <dbReference type="EMBL" id="KAF3853311.1"/>
    </source>
</evidence>
<name>A0A7J5YWX3_DISMA</name>
<reference evidence="1 2" key="1">
    <citation type="submission" date="2020-03" db="EMBL/GenBank/DDBJ databases">
        <title>Dissostichus mawsoni Genome sequencing and assembly.</title>
        <authorList>
            <person name="Park H."/>
        </authorList>
    </citation>
    <scope>NUCLEOTIDE SEQUENCE [LARGE SCALE GENOMIC DNA]</scope>
    <source>
        <strain evidence="1">DM0001</strain>
        <tissue evidence="1">Muscle</tissue>
    </source>
</reference>
<dbReference type="Proteomes" id="UP000518266">
    <property type="component" value="Unassembled WGS sequence"/>
</dbReference>
<proteinExistence type="predicted"/>
<evidence type="ECO:0000313" key="2">
    <source>
        <dbReference type="Proteomes" id="UP000518266"/>
    </source>
</evidence>
<gene>
    <name evidence="1" type="ORF">F7725_013999</name>
</gene>
<dbReference type="AlphaFoldDB" id="A0A7J5YWX3"/>
<dbReference type="EMBL" id="JAAKFY010000008">
    <property type="protein sequence ID" value="KAF3853311.1"/>
    <property type="molecule type" value="Genomic_DNA"/>
</dbReference>
<sequence length="141" mass="14963">MSAVQSLAPSSCQFQSPQEICGVFLRPTVSVPSQAFIPIPIVCPDVIVLELYAIGRPIVAEPGPMAVSLPLEMPMDIPPGMVPAMWAKLRLATVAVAITVGLRVRAVRAVAQVTMTAFVFLAVRLESASSETGYVPLCREG</sequence>
<accession>A0A7J5YWX3</accession>
<protein>
    <submittedName>
        <fullName evidence="1">Uncharacterized protein</fullName>
    </submittedName>
</protein>